<dbReference type="EMBL" id="JBDFQZ010000006">
    <property type="protein sequence ID" value="KAK9713889.1"/>
    <property type="molecule type" value="Genomic_DNA"/>
</dbReference>
<dbReference type="InterPro" id="IPR008189">
    <property type="entry name" value="rRNA_ssu_MeTfrase_I"/>
</dbReference>
<evidence type="ECO:0000256" key="5">
    <source>
        <dbReference type="ARBA" id="ARBA00022691"/>
    </source>
</evidence>
<dbReference type="InterPro" id="IPR035996">
    <property type="entry name" value="4pyrrol_Methylase_sf"/>
</dbReference>
<dbReference type="Gene3D" id="3.40.1010.10">
    <property type="entry name" value="Cobalt-precorrin-4 Transmethylase, Domain 1"/>
    <property type="match status" value="1"/>
</dbReference>
<proteinExistence type="inferred from homology"/>
<dbReference type="SUPFAM" id="SSF53790">
    <property type="entry name" value="Tetrapyrrole methylase"/>
    <property type="match status" value="1"/>
</dbReference>
<keyword evidence="5" id="KW-0949">S-adenosyl-L-methionine</keyword>
<dbReference type="GO" id="GO:0006364">
    <property type="term" value="P:rRNA processing"/>
    <property type="evidence" value="ECO:0007669"/>
    <property type="project" value="UniProtKB-KW"/>
</dbReference>
<dbReference type="GO" id="GO:0032259">
    <property type="term" value="P:methylation"/>
    <property type="evidence" value="ECO:0007669"/>
    <property type="project" value="UniProtKB-KW"/>
</dbReference>
<feature type="domain" description="Tetrapyrrole methylase" evidence="6">
    <location>
        <begin position="78"/>
        <end position="277"/>
    </location>
</feature>
<dbReference type="InterPro" id="IPR018063">
    <property type="entry name" value="SAM_MeTrfase_RsmI_CS"/>
</dbReference>
<dbReference type="Gene3D" id="3.30.950.10">
    <property type="entry name" value="Methyltransferase, Cobalt-precorrin-4 Transmethylase, Domain 2"/>
    <property type="match status" value="1"/>
</dbReference>
<protein>
    <recommendedName>
        <fullName evidence="6">Tetrapyrrole methylase domain-containing protein</fullName>
    </recommendedName>
</protein>
<organism evidence="7 8">
    <name type="scientific">Saponaria officinalis</name>
    <name type="common">Common soapwort</name>
    <name type="synonym">Lychnis saponaria</name>
    <dbReference type="NCBI Taxonomy" id="3572"/>
    <lineage>
        <taxon>Eukaryota</taxon>
        <taxon>Viridiplantae</taxon>
        <taxon>Streptophyta</taxon>
        <taxon>Embryophyta</taxon>
        <taxon>Tracheophyta</taxon>
        <taxon>Spermatophyta</taxon>
        <taxon>Magnoliopsida</taxon>
        <taxon>eudicotyledons</taxon>
        <taxon>Gunneridae</taxon>
        <taxon>Pentapetalae</taxon>
        <taxon>Caryophyllales</taxon>
        <taxon>Caryophyllaceae</taxon>
        <taxon>Caryophylleae</taxon>
        <taxon>Saponaria</taxon>
    </lineage>
</organism>
<dbReference type="AlphaFoldDB" id="A0AAW1K4C5"/>
<sequence length="358" mass="39574">MSRRLPLMFNSPIPATASRWRNCISAALITSPTSPFSLRNSKNAVVSFCSQSHSSPPDTPYTLTLPLPLKQGNLKPGLYLVGTPIGNLEDITLRALRVLKSADVILSEDTRHSGKLLQYYGIKTPLMSYHKFNESQRERTVLKRLQQGEIVALISDAGMPGISDPGSELAKLCAEERIDVVPVPGASAVIAALSASGLPTDEFTFVGFLPKHAGSRRERLLLSANQATTQIFFVSPHKLHQFLEETLSIFGDARRCVIAREMTKIHEEFWRGTLREAKEAFSIRLPKGEITLLVEGKAKCIDEPPPDSQIEDELRDLISNGHSLSMAVKLVAEGTSRKRKEVYSLALRKFGKQLAEEE</sequence>
<comment type="caution">
    <text evidence="7">The sequence shown here is derived from an EMBL/GenBank/DDBJ whole genome shotgun (WGS) entry which is preliminary data.</text>
</comment>
<evidence type="ECO:0000259" key="6">
    <source>
        <dbReference type="Pfam" id="PF00590"/>
    </source>
</evidence>
<dbReference type="InterPro" id="IPR000878">
    <property type="entry name" value="4pyrrol_Mease"/>
</dbReference>
<dbReference type="Pfam" id="PF00590">
    <property type="entry name" value="TP_methylase"/>
    <property type="match status" value="1"/>
</dbReference>
<dbReference type="GO" id="GO:0008168">
    <property type="term" value="F:methyltransferase activity"/>
    <property type="evidence" value="ECO:0007669"/>
    <property type="project" value="UniProtKB-KW"/>
</dbReference>
<dbReference type="HAMAP" id="MF_01877">
    <property type="entry name" value="16SrRNA_methyltr_I"/>
    <property type="match status" value="1"/>
</dbReference>
<keyword evidence="1" id="KW-0963">Cytoplasm</keyword>
<keyword evidence="3" id="KW-0489">Methyltransferase</keyword>
<dbReference type="FunFam" id="3.40.1010.10:FF:000007">
    <property type="entry name" value="Ribosomal RNA small subunit methyltransferase I"/>
    <property type="match status" value="1"/>
</dbReference>
<dbReference type="InterPro" id="IPR014776">
    <property type="entry name" value="4pyrrole_Mease_sub2"/>
</dbReference>
<evidence type="ECO:0000256" key="4">
    <source>
        <dbReference type="ARBA" id="ARBA00022679"/>
    </source>
</evidence>
<evidence type="ECO:0000256" key="3">
    <source>
        <dbReference type="ARBA" id="ARBA00022603"/>
    </source>
</evidence>
<keyword evidence="2" id="KW-0698">rRNA processing</keyword>
<dbReference type="PROSITE" id="PS01296">
    <property type="entry name" value="RSMI"/>
    <property type="match status" value="1"/>
</dbReference>
<gene>
    <name evidence="7" type="ORF">RND81_06G057500</name>
</gene>
<evidence type="ECO:0000256" key="1">
    <source>
        <dbReference type="ARBA" id="ARBA00022490"/>
    </source>
</evidence>
<name>A0AAW1K4C5_SAPOF</name>
<accession>A0AAW1K4C5</accession>
<evidence type="ECO:0000313" key="8">
    <source>
        <dbReference type="Proteomes" id="UP001443914"/>
    </source>
</evidence>
<dbReference type="PANTHER" id="PTHR46111:SF1">
    <property type="entry name" value="RIBOSOMAL RNA SMALL SUBUNIT METHYLTRANSFERASE I"/>
    <property type="match status" value="1"/>
</dbReference>
<dbReference type="CDD" id="cd11648">
    <property type="entry name" value="RsmI"/>
    <property type="match status" value="1"/>
</dbReference>
<evidence type="ECO:0000313" key="7">
    <source>
        <dbReference type="EMBL" id="KAK9713889.1"/>
    </source>
</evidence>
<keyword evidence="4" id="KW-0808">Transferase</keyword>
<evidence type="ECO:0000256" key="2">
    <source>
        <dbReference type="ARBA" id="ARBA00022552"/>
    </source>
</evidence>
<dbReference type="PANTHER" id="PTHR46111">
    <property type="entry name" value="RIBOSOMAL RNA SMALL SUBUNIT METHYLTRANSFERASE I"/>
    <property type="match status" value="1"/>
</dbReference>
<dbReference type="InterPro" id="IPR014777">
    <property type="entry name" value="4pyrrole_Mease_sub1"/>
</dbReference>
<dbReference type="FunFam" id="3.30.950.10:FF:000002">
    <property type="entry name" value="Ribosomal RNA small subunit methyltransferase I"/>
    <property type="match status" value="1"/>
</dbReference>
<dbReference type="NCBIfam" id="TIGR00096">
    <property type="entry name" value="16S rRNA (cytidine(1402)-2'-O)-methyltransferase"/>
    <property type="match status" value="1"/>
</dbReference>
<reference evidence="7" key="1">
    <citation type="submission" date="2024-03" db="EMBL/GenBank/DDBJ databases">
        <title>WGS assembly of Saponaria officinalis var. Norfolk2.</title>
        <authorList>
            <person name="Jenkins J."/>
            <person name="Shu S."/>
            <person name="Grimwood J."/>
            <person name="Barry K."/>
            <person name="Goodstein D."/>
            <person name="Schmutz J."/>
            <person name="Leebens-Mack J."/>
            <person name="Osbourn A."/>
        </authorList>
    </citation>
    <scope>NUCLEOTIDE SEQUENCE [LARGE SCALE GENOMIC DNA]</scope>
    <source>
        <strain evidence="7">JIC</strain>
    </source>
</reference>
<keyword evidence="8" id="KW-1185">Reference proteome</keyword>
<dbReference type="Proteomes" id="UP001443914">
    <property type="component" value="Unassembled WGS sequence"/>
</dbReference>